<dbReference type="Proteomes" id="UP000218282">
    <property type="component" value="Unassembled WGS sequence"/>
</dbReference>
<comment type="caution">
    <text evidence="2">The sequence shown here is derived from an EMBL/GenBank/DDBJ whole genome shotgun (WGS) entry which is preliminary data.</text>
</comment>
<dbReference type="EMBL" id="JXJW01000001">
    <property type="protein sequence ID" value="PCS08777.1"/>
    <property type="molecule type" value="Genomic_DNA"/>
</dbReference>
<proteinExistence type="predicted"/>
<keyword evidence="3" id="KW-1185">Reference proteome</keyword>
<name>A0A2A5S5J0_9LACT</name>
<reference evidence="2 3" key="1">
    <citation type="submission" date="2014-12" db="EMBL/GenBank/DDBJ databases">
        <title>Draft genome sequences of 10 type strains of Lactococcus.</title>
        <authorList>
            <person name="Sun Z."/>
            <person name="Zhong Z."/>
            <person name="Liu W."/>
            <person name="Zhang W."/>
            <person name="Zhang H."/>
        </authorList>
    </citation>
    <scope>NUCLEOTIDE SEQUENCE [LARGE SCALE GENOMIC DNA]</scope>
    <source>
        <strain evidence="2 3">DSM 6634</strain>
    </source>
</reference>
<accession>A0A2A5S5J0</accession>
<dbReference type="RefSeq" id="WP_179296157.1">
    <property type="nucleotide sequence ID" value="NZ_JXJW01000001.1"/>
</dbReference>
<organism evidence="2 3">
    <name type="scientific">Pseudolactococcus piscium</name>
    <dbReference type="NCBI Taxonomy" id="1364"/>
    <lineage>
        <taxon>Bacteria</taxon>
        <taxon>Bacillati</taxon>
        <taxon>Bacillota</taxon>
        <taxon>Bacilli</taxon>
        <taxon>Lactobacillales</taxon>
        <taxon>Streptococcaceae</taxon>
        <taxon>Pseudolactococcus</taxon>
    </lineage>
</organism>
<evidence type="ECO:0000313" key="2">
    <source>
        <dbReference type="EMBL" id="PCS08777.1"/>
    </source>
</evidence>
<gene>
    <name evidence="2" type="ORF">RU86_GL000013</name>
</gene>
<feature type="transmembrane region" description="Helical" evidence="1">
    <location>
        <begin position="6"/>
        <end position="25"/>
    </location>
</feature>
<dbReference type="AlphaFoldDB" id="A0A2A5S5J0"/>
<protein>
    <submittedName>
        <fullName evidence="2">Uncharacterized protein</fullName>
    </submittedName>
</protein>
<keyword evidence="1" id="KW-1133">Transmembrane helix</keyword>
<keyword evidence="1" id="KW-0472">Membrane</keyword>
<evidence type="ECO:0000256" key="1">
    <source>
        <dbReference type="SAM" id="Phobius"/>
    </source>
</evidence>
<dbReference type="Gene3D" id="1.10.1760.20">
    <property type="match status" value="1"/>
</dbReference>
<sequence length="56" mass="6211">MFLVLNIISGMIAIPVPAIGVPFVLQNMLIMMTGGFLGKKYGTFLWIKYGVMTLFI</sequence>
<keyword evidence="1" id="KW-0812">Transmembrane</keyword>
<evidence type="ECO:0000313" key="3">
    <source>
        <dbReference type="Proteomes" id="UP000218282"/>
    </source>
</evidence>